<dbReference type="AlphaFoldDB" id="A0A921GHC0"/>
<keyword evidence="1" id="KW-0378">Hydrolase</keyword>
<protein>
    <submittedName>
        <fullName evidence="1">Cof-type HAD-IIB family hydrolase</fullName>
    </submittedName>
</protein>
<dbReference type="EMBL" id="DYWQ01000151">
    <property type="protein sequence ID" value="HJF46021.1"/>
    <property type="molecule type" value="Genomic_DNA"/>
</dbReference>
<dbReference type="PANTHER" id="PTHR10000">
    <property type="entry name" value="PHOSPHOSERINE PHOSPHATASE"/>
    <property type="match status" value="1"/>
</dbReference>
<dbReference type="Proteomes" id="UP000697330">
    <property type="component" value="Unassembled WGS sequence"/>
</dbReference>
<gene>
    <name evidence="1" type="ORF">K8U72_09605</name>
</gene>
<dbReference type="GO" id="GO:0000287">
    <property type="term" value="F:magnesium ion binding"/>
    <property type="evidence" value="ECO:0007669"/>
    <property type="project" value="TreeGrafter"/>
</dbReference>
<dbReference type="PROSITE" id="PS01229">
    <property type="entry name" value="COF_2"/>
    <property type="match status" value="1"/>
</dbReference>
<proteinExistence type="predicted"/>
<sequence>MVKLVFVDMDGTFLDSEKAISPENASALDAAASLGVMFVPCTGRNLAGLPAELLHHPSVRYAVCANGAVVADVATGRTLREVTIEKDLVLDLYRRLRDRPITFDLFADGTVYTQRERYPLIDRLELSDATKEFVRGVRTVYDGSLEDQLARIGDVCRLNVFYWRDEDRDAVCELVDSEPALRRASSLPCNIEITDRSAHKGAGLRWLCDHLGVSAGECIAFGDGDNDRTMLEAAGDGVAMGNATPEVKAVADHLTSSCDESGVGRYLAPVFAAIAGQAASGPR</sequence>
<dbReference type="CDD" id="cd07516">
    <property type="entry name" value="HAD_Pase"/>
    <property type="match status" value="1"/>
</dbReference>
<dbReference type="NCBIfam" id="TIGR01484">
    <property type="entry name" value="HAD-SF-IIB"/>
    <property type="match status" value="1"/>
</dbReference>
<dbReference type="GO" id="GO:0016791">
    <property type="term" value="F:phosphatase activity"/>
    <property type="evidence" value="ECO:0007669"/>
    <property type="project" value="TreeGrafter"/>
</dbReference>
<dbReference type="Pfam" id="PF08282">
    <property type="entry name" value="Hydrolase_3"/>
    <property type="match status" value="1"/>
</dbReference>
<evidence type="ECO:0000313" key="1">
    <source>
        <dbReference type="EMBL" id="HJF46021.1"/>
    </source>
</evidence>
<dbReference type="SUPFAM" id="SSF56784">
    <property type="entry name" value="HAD-like"/>
    <property type="match status" value="1"/>
</dbReference>
<reference evidence="1" key="1">
    <citation type="journal article" date="2021" name="PeerJ">
        <title>Extensive microbial diversity within the chicken gut microbiome revealed by metagenomics and culture.</title>
        <authorList>
            <person name="Gilroy R."/>
            <person name="Ravi A."/>
            <person name="Getino M."/>
            <person name="Pursley I."/>
            <person name="Horton D.L."/>
            <person name="Alikhan N.F."/>
            <person name="Baker D."/>
            <person name="Gharbi K."/>
            <person name="Hall N."/>
            <person name="Watson M."/>
            <person name="Adriaenssens E.M."/>
            <person name="Foster-Nyarko E."/>
            <person name="Jarju S."/>
            <person name="Secka A."/>
            <person name="Antonio M."/>
            <person name="Oren A."/>
            <person name="Chaudhuri R.R."/>
            <person name="La Ragione R."/>
            <person name="Hildebrand F."/>
            <person name="Pallen M.J."/>
        </authorList>
    </citation>
    <scope>NUCLEOTIDE SEQUENCE</scope>
    <source>
        <strain evidence="1">CHK124-7917</strain>
    </source>
</reference>
<organism evidence="1 2">
    <name type="scientific">Thermophilibacter provencensis</name>
    <dbReference type="NCBI Taxonomy" id="1852386"/>
    <lineage>
        <taxon>Bacteria</taxon>
        <taxon>Bacillati</taxon>
        <taxon>Actinomycetota</taxon>
        <taxon>Coriobacteriia</taxon>
        <taxon>Coriobacteriales</taxon>
        <taxon>Atopobiaceae</taxon>
        <taxon>Thermophilibacter</taxon>
    </lineage>
</organism>
<dbReference type="SFLD" id="SFLDS00003">
    <property type="entry name" value="Haloacid_Dehalogenase"/>
    <property type="match status" value="1"/>
</dbReference>
<dbReference type="InterPro" id="IPR023214">
    <property type="entry name" value="HAD_sf"/>
</dbReference>
<dbReference type="RefSeq" id="WP_273445577.1">
    <property type="nucleotide sequence ID" value="NZ_CALUGK010000001.1"/>
</dbReference>
<evidence type="ECO:0000313" key="2">
    <source>
        <dbReference type="Proteomes" id="UP000697330"/>
    </source>
</evidence>
<comment type="caution">
    <text evidence="1">The sequence shown here is derived from an EMBL/GenBank/DDBJ whole genome shotgun (WGS) entry which is preliminary data.</text>
</comment>
<dbReference type="InterPro" id="IPR000150">
    <property type="entry name" value="Cof"/>
</dbReference>
<dbReference type="NCBIfam" id="TIGR00099">
    <property type="entry name" value="Cof-subfamily"/>
    <property type="match status" value="1"/>
</dbReference>
<dbReference type="InterPro" id="IPR006379">
    <property type="entry name" value="HAD-SF_hydro_IIB"/>
</dbReference>
<dbReference type="Gene3D" id="3.40.50.1000">
    <property type="entry name" value="HAD superfamily/HAD-like"/>
    <property type="match status" value="1"/>
</dbReference>
<reference evidence="1" key="2">
    <citation type="submission" date="2021-09" db="EMBL/GenBank/DDBJ databases">
        <authorList>
            <person name="Gilroy R."/>
        </authorList>
    </citation>
    <scope>NUCLEOTIDE SEQUENCE</scope>
    <source>
        <strain evidence="1">CHK124-7917</strain>
    </source>
</reference>
<dbReference type="GO" id="GO:0005829">
    <property type="term" value="C:cytosol"/>
    <property type="evidence" value="ECO:0007669"/>
    <property type="project" value="TreeGrafter"/>
</dbReference>
<dbReference type="InterPro" id="IPR036412">
    <property type="entry name" value="HAD-like_sf"/>
</dbReference>
<dbReference type="Gene3D" id="3.30.1240.10">
    <property type="match status" value="1"/>
</dbReference>
<name>A0A921GHC0_9ACTN</name>
<dbReference type="PANTHER" id="PTHR10000:SF8">
    <property type="entry name" value="HAD SUPERFAMILY HYDROLASE-LIKE, TYPE 3"/>
    <property type="match status" value="1"/>
</dbReference>
<accession>A0A921GHC0</accession>
<dbReference type="SFLD" id="SFLDG01140">
    <property type="entry name" value="C2.B:_Phosphomannomutase_and_P"/>
    <property type="match status" value="1"/>
</dbReference>